<evidence type="ECO:0000313" key="1">
    <source>
        <dbReference type="EMBL" id="SPF53834.1"/>
    </source>
</evidence>
<accession>A0A2U3LPT8</accession>
<reference evidence="2" key="1">
    <citation type="submission" date="2018-02" db="EMBL/GenBank/DDBJ databases">
        <authorList>
            <person name="Hausmann B."/>
        </authorList>
    </citation>
    <scope>NUCLEOTIDE SEQUENCE [LARGE SCALE GENOMIC DNA]</scope>
    <source>
        <strain evidence="2">Peat soil MAG SbF1</strain>
    </source>
</reference>
<sequence length="60" mass="6581">MPYDTPAIQYGVCQGVNEFVLQKTDGATDFPAVPSVNQDIRNFQSTKCAKLSSSQVLRIC</sequence>
<gene>
    <name evidence="1" type="ORF">SBF1_7020003</name>
</gene>
<dbReference type="Proteomes" id="UP000238916">
    <property type="component" value="Unassembled WGS sequence"/>
</dbReference>
<organism evidence="1 2">
    <name type="scientific">Candidatus Desulfosporosinus infrequens</name>
    <dbReference type="NCBI Taxonomy" id="2043169"/>
    <lineage>
        <taxon>Bacteria</taxon>
        <taxon>Bacillati</taxon>
        <taxon>Bacillota</taxon>
        <taxon>Clostridia</taxon>
        <taxon>Eubacteriales</taxon>
        <taxon>Desulfitobacteriaceae</taxon>
        <taxon>Desulfosporosinus</taxon>
    </lineage>
</organism>
<dbReference type="AlphaFoldDB" id="A0A2U3LPT8"/>
<protein>
    <submittedName>
        <fullName evidence="1">Uncharacterized protein</fullName>
    </submittedName>
</protein>
<dbReference type="EMBL" id="OMOF01000671">
    <property type="protein sequence ID" value="SPF53834.1"/>
    <property type="molecule type" value="Genomic_DNA"/>
</dbReference>
<proteinExistence type="predicted"/>
<name>A0A2U3LPT8_9FIRM</name>
<evidence type="ECO:0000313" key="2">
    <source>
        <dbReference type="Proteomes" id="UP000238916"/>
    </source>
</evidence>